<keyword evidence="2" id="KW-1185">Reference proteome</keyword>
<dbReference type="EMBL" id="MU004231">
    <property type="protein sequence ID" value="KAF2672634.1"/>
    <property type="molecule type" value="Genomic_DNA"/>
</dbReference>
<proteinExistence type="predicted"/>
<organism evidence="1 2">
    <name type="scientific">Microthyrium microscopicum</name>
    <dbReference type="NCBI Taxonomy" id="703497"/>
    <lineage>
        <taxon>Eukaryota</taxon>
        <taxon>Fungi</taxon>
        <taxon>Dikarya</taxon>
        <taxon>Ascomycota</taxon>
        <taxon>Pezizomycotina</taxon>
        <taxon>Dothideomycetes</taxon>
        <taxon>Dothideomycetes incertae sedis</taxon>
        <taxon>Microthyriales</taxon>
        <taxon>Microthyriaceae</taxon>
        <taxon>Microthyrium</taxon>
    </lineage>
</organism>
<accession>A0A6A6UP11</accession>
<dbReference type="AlphaFoldDB" id="A0A6A6UP11"/>
<evidence type="ECO:0000313" key="2">
    <source>
        <dbReference type="Proteomes" id="UP000799302"/>
    </source>
</evidence>
<dbReference type="Proteomes" id="UP000799302">
    <property type="component" value="Unassembled WGS sequence"/>
</dbReference>
<name>A0A6A6UP11_9PEZI</name>
<gene>
    <name evidence="1" type="ORF">BT63DRAFT_132655</name>
</gene>
<reference evidence="1" key="1">
    <citation type="journal article" date="2020" name="Stud. Mycol.">
        <title>101 Dothideomycetes genomes: a test case for predicting lifestyles and emergence of pathogens.</title>
        <authorList>
            <person name="Haridas S."/>
            <person name="Albert R."/>
            <person name="Binder M."/>
            <person name="Bloem J."/>
            <person name="Labutti K."/>
            <person name="Salamov A."/>
            <person name="Andreopoulos B."/>
            <person name="Baker S."/>
            <person name="Barry K."/>
            <person name="Bills G."/>
            <person name="Bluhm B."/>
            <person name="Cannon C."/>
            <person name="Castanera R."/>
            <person name="Culley D."/>
            <person name="Daum C."/>
            <person name="Ezra D."/>
            <person name="Gonzalez J."/>
            <person name="Henrissat B."/>
            <person name="Kuo A."/>
            <person name="Liang C."/>
            <person name="Lipzen A."/>
            <person name="Lutzoni F."/>
            <person name="Magnuson J."/>
            <person name="Mondo S."/>
            <person name="Nolan M."/>
            <person name="Ohm R."/>
            <person name="Pangilinan J."/>
            <person name="Park H.-J."/>
            <person name="Ramirez L."/>
            <person name="Alfaro M."/>
            <person name="Sun H."/>
            <person name="Tritt A."/>
            <person name="Yoshinaga Y."/>
            <person name="Zwiers L.-H."/>
            <person name="Turgeon B."/>
            <person name="Goodwin S."/>
            <person name="Spatafora J."/>
            <person name="Crous P."/>
            <person name="Grigoriev I."/>
        </authorList>
    </citation>
    <scope>NUCLEOTIDE SEQUENCE</scope>
    <source>
        <strain evidence="1">CBS 115976</strain>
    </source>
</reference>
<evidence type="ECO:0000313" key="1">
    <source>
        <dbReference type="EMBL" id="KAF2672634.1"/>
    </source>
</evidence>
<sequence length="285" mass="32337">MESLPAMSKSPTDNLVLMLGKSFTMPTRQRLEVTALTMKQDEETPSSPENLKLNHNLTIETKGAGLNDLDHNPTSHLQSESSFFRALMTQYQHGLTPGFTVLPMVLNCLAIGVDGLIIAVNDLLKTSSTWPAIFPIRDHRDLETRWQEEDWPAVKNHANDFELTLNNFKGKAQLLLARLRFLMETKGLCDDFMHLTVTTCSDVDIVQKLSSKIRTFDLEQEEVLKKQAIKFVKAFGEVRDFVQSVIGWMDEDCDCWHLVAELEQEIGSFDNDERFLSLWASSGTK</sequence>
<protein>
    <submittedName>
        <fullName evidence="1">Uncharacterized protein</fullName>
    </submittedName>
</protein>